<dbReference type="PRINTS" id="PR00727">
    <property type="entry name" value="LEADERPTASE"/>
</dbReference>
<evidence type="ECO:0000256" key="6">
    <source>
        <dbReference type="PIRSR" id="PIRSR600223-1"/>
    </source>
</evidence>
<feature type="domain" description="Peptidase S26" evidence="8">
    <location>
        <begin position="84"/>
        <end position="231"/>
    </location>
</feature>
<dbReference type="PROSITE" id="PS00761">
    <property type="entry name" value="SPASE_I_3"/>
    <property type="match status" value="1"/>
</dbReference>
<evidence type="ECO:0000256" key="1">
    <source>
        <dbReference type="ARBA" id="ARBA00000677"/>
    </source>
</evidence>
<sequence>MIVDQAVQESAVRRIAYAVLAAAVRGRRERGGDWGEAVLAEFPETTGDWAAVRWAIGGLRAVRYERRARRRELPRLVRIRRRAVLIALIGVVGGLAVNRFVLSVGYQPSGSMQPTYDISDRYVVDLAAFRLTGVQRGDIVEFPMPGTDRLVIKRVIGLPGDTVECRDGRVWRNGSPLDEPYLPVDLESSRTDCSATTVPPHQLYVLGDHRVVSTDSREYGTVGEGDLHGRVLLGL</sequence>
<dbReference type="InterPro" id="IPR000223">
    <property type="entry name" value="Pept_S26A_signal_pept_1"/>
</dbReference>
<dbReference type="RefSeq" id="WP_089299017.1">
    <property type="nucleotide sequence ID" value="NZ_BOMU01000126.1"/>
</dbReference>
<dbReference type="GO" id="GO:0006465">
    <property type="term" value="P:signal peptide processing"/>
    <property type="evidence" value="ECO:0007669"/>
    <property type="project" value="InterPro"/>
</dbReference>
<comment type="similarity">
    <text evidence="3 7">Belongs to the peptidase S26 family.</text>
</comment>
<dbReference type="GO" id="GO:0005886">
    <property type="term" value="C:plasma membrane"/>
    <property type="evidence" value="ECO:0007669"/>
    <property type="project" value="UniProtKB-SubCell"/>
</dbReference>
<feature type="active site" evidence="6">
    <location>
        <position position="111"/>
    </location>
</feature>
<protein>
    <recommendedName>
        <fullName evidence="4 7">Signal peptidase I</fullName>
        <ecNumber evidence="4 7">3.4.21.89</ecNumber>
    </recommendedName>
</protein>
<dbReference type="InterPro" id="IPR019758">
    <property type="entry name" value="Pept_S26A_signal_pept_1_CS"/>
</dbReference>
<dbReference type="PANTHER" id="PTHR43390">
    <property type="entry name" value="SIGNAL PEPTIDASE I"/>
    <property type="match status" value="1"/>
</dbReference>
<name>A0A239JML5_9ACTN</name>
<keyword evidence="7" id="KW-0645">Protease</keyword>
<feature type="transmembrane region" description="Helical" evidence="7">
    <location>
        <begin position="83"/>
        <end position="102"/>
    </location>
</feature>
<evidence type="ECO:0000313" key="9">
    <source>
        <dbReference type="EMBL" id="SNT07009.1"/>
    </source>
</evidence>
<dbReference type="AlphaFoldDB" id="A0A239JML5"/>
<dbReference type="OrthoDB" id="3296552at2"/>
<comment type="catalytic activity">
    <reaction evidence="1 7">
        <text>Cleavage of hydrophobic, N-terminal signal or leader sequences from secreted and periplasmic proteins.</text>
        <dbReference type="EC" id="3.4.21.89"/>
    </reaction>
</comment>
<dbReference type="Gene3D" id="2.10.109.10">
    <property type="entry name" value="Umud Fragment, subunit A"/>
    <property type="match status" value="1"/>
</dbReference>
<keyword evidence="7" id="KW-1133">Transmembrane helix</keyword>
<dbReference type="CDD" id="cd06530">
    <property type="entry name" value="S26_SPase_I"/>
    <property type="match status" value="1"/>
</dbReference>
<dbReference type="PANTHER" id="PTHR43390:SF1">
    <property type="entry name" value="CHLOROPLAST PROCESSING PEPTIDASE"/>
    <property type="match status" value="1"/>
</dbReference>
<dbReference type="EC" id="3.4.21.89" evidence="4 7"/>
<gene>
    <name evidence="9" type="ORF">SAMN06264365_13648</name>
</gene>
<dbReference type="Pfam" id="PF10502">
    <property type="entry name" value="Peptidase_S26"/>
    <property type="match status" value="1"/>
</dbReference>
<evidence type="ECO:0000313" key="10">
    <source>
        <dbReference type="Proteomes" id="UP000198415"/>
    </source>
</evidence>
<evidence type="ECO:0000256" key="3">
    <source>
        <dbReference type="ARBA" id="ARBA00009370"/>
    </source>
</evidence>
<dbReference type="Proteomes" id="UP000198415">
    <property type="component" value="Unassembled WGS sequence"/>
</dbReference>
<evidence type="ECO:0000259" key="8">
    <source>
        <dbReference type="Pfam" id="PF10502"/>
    </source>
</evidence>
<dbReference type="SUPFAM" id="SSF51306">
    <property type="entry name" value="LexA/Signal peptidase"/>
    <property type="match status" value="1"/>
</dbReference>
<evidence type="ECO:0000256" key="5">
    <source>
        <dbReference type="ARBA" id="ARBA00022801"/>
    </source>
</evidence>
<keyword evidence="10" id="KW-1185">Reference proteome</keyword>
<keyword evidence="7" id="KW-0812">Transmembrane</keyword>
<organism evidence="9 10">
    <name type="scientific">Actinoplanes regularis</name>
    <dbReference type="NCBI Taxonomy" id="52697"/>
    <lineage>
        <taxon>Bacteria</taxon>
        <taxon>Bacillati</taxon>
        <taxon>Actinomycetota</taxon>
        <taxon>Actinomycetes</taxon>
        <taxon>Micromonosporales</taxon>
        <taxon>Micromonosporaceae</taxon>
        <taxon>Actinoplanes</taxon>
    </lineage>
</organism>
<evidence type="ECO:0000256" key="2">
    <source>
        <dbReference type="ARBA" id="ARBA00004401"/>
    </source>
</evidence>
<evidence type="ECO:0000256" key="7">
    <source>
        <dbReference type="RuleBase" id="RU362042"/>
    </source>
</evidence>
<proteinExistence type="inferred from homology"/>
<dbReference type="NCBIfam" id="TIGR02227">
    <property type="entry name" value="sigpep_I_bact"/>
    <property type="match status" value="1"/>
</dbReference>
<keyword evidence="7" id="KW-0472">Membrane</keyword>
<reference evidence="9 10" key="1">
    <citation type="submission" date="2017-06" db="EMBL/GenBank/DDBJ databases">
        <authorList>
            <person name="Kim H.J."/>
            <person name="Triplett B.A."/>
        </authorList>
    </citation>
    <scope>NUCLEOTIDE SEQUENCE [LARGE SCALE GENOMIC DNA]</scope>
    <source>
        <strain evidence="9 10">DSM 43151</strain>
    </source>
</reference>
<dbReference type="InterPro" id="IPR036286">
    <property type="entry name" value="LexA/Signal_pep-like_sf"/>
</dbReference>
<evidence type="ECO:0000256" key="4">
    <source>
        <dbReference type="ARBA" id="ARBA00013208"/>
    </source>
</evidence>
<feature type="active site" evidence="6">
    <location>
        <position position="153"/>
    </location>
</feature>
<accession>A0A239JML5</accession>
<dbReference type="InterPro" id="IPR019533">
    <property type="entry name" value="Peptidase_S26"/>
</dbReference>
<keyword evidence="5 7" id="KW-0378">Hydrolase</keyword>
<dbReference type="GO" id="GO:0004252">
    <property type="term" value="F:serine-type endopeptidase activity"/>
    <property type="evidence" value="ECO:0007669"/>
    <property type="project" value="InterPro"/>
</dbReference>
<comment type="subcellular location">
    <subcellularLocation>
        <location evidence="2">Cell membrane</location>
        <topology evidence="2">Single-pass type II membrane protein</topology>
    </subcellularLocation>
    <subcellularLocation>
        <location evidence="7">Membrane</location>
        <topology evidence="7">Single-pass type II membrane protein</topology>
    </subcellularLocation>
</comment>
<dbReference type="EMBL" id="FZNR01000036">
    <property type="protein sequence ID" value="SNT07009.1"/>
    <property type="molecule type" value="Genomic_DNA"/>
</dbReference>
<dbReference type="GO" id="GO:0009003">
    <property type="term" value="F:signal peptidase activity"/>
    <property type="evidence" value="ECO:0007669"/>
    <property type="project" value="UniProtKB-EC"/>
</dbReference>